<organism evidence="1">
    <name type="scientific">Chromera velia CCMP2878</name>
    <dbReference type="NCBI Taxonomy" id="1169474"/>
    <lineage>
        <taxon>Eukaryota</taxon>
        <taxon>Sar</taxon>
        <taxon>Alveolata</taxon>
        <taxon>Colpodellida</taxon>
        <taxon>Chromeraceae</taxon>
        <taxon>Chromera</taxon>
    </lineage>
</organism>
<sequence length="104" mass="11261">EEGKRKKMSNGDNAVSLQVNLYNPKEMGSADKKWKTVTLQADRSADCEAIYAKIEEETGAPSAKLWIYAPEGKGAALERGRTLNDYGGVCANGETVSLKALVRP</sequence>
<gene>
    <name evidence="1" type="ORF">Cvel_16567</name>
</gene>
<proteinExistence type="predicted"/>
<dbReference type="AlphaFoldDB" id="A0A0G4FE97"/>
<evidence type="ECO:0008006" key="2">
    <source>
        <dbReference type="Google" id="ProtNLM"/>
    </source>
</evidence>
<reference evidence="1" key="1">
    <citation type="submission" date="2014-11" db="EMBL/GenBank/DDBJ databases">
        <authorList>
            <person name="Otto D Thomas"/>
            <person name="Naeem Raeece"/>
        </authorList>
    </citation>
    <scope>NUCLEOTIDE SEQUENCE</scope>
</reference>
<name>A0A0G4FE97_9ALVE</name>
<dbReference type="VEuPathDB" id="CryptoDB:Cvel_16567"/>
<feature type="non-terminal residue" evidence="1">
    <location>
        <position position="1"/>
    </location>
</feature>
<evidence type="ECO:0000313" key="1">
    <source>
        <dbReference type="EMBL" id="CEM11530.1"/>
    </source>
</evidence>
<dbReference type="EMBL" id="CDMZ01000311">
    <property type="protein sequence ID" value="CEM11530.1"/>
    <property type="molecule type" value="Genomic_DNA"/>
</dbReference>
<dbReference type="Gene3D" id="3.10.20.90">
    <property type="entry name" value="Phosphatidylinositol 3-kinase Catalytic Subunit, Chain A, domain 1"/>
    <property type="match status" value="1"/>
</dbReference>
<accession>A0A0G4FE97</accession>
<protein>
    <recommendedName>
        <fullName evidence="2">Ubiquitin-like domain-containing protein</fullName>
    </recommendedName>
</protein>